<keyword evidence="1" id="KW-0805">Transcription regulation</keyword>
<dbReference type="Pfam" id="PF13412">
    <property type="entry name" value="HTH_24"/>
    <property type="match status" value="1"/>
</dbReference>
<dbReference type="Proteomes" id="UP000007564">
    <property type="component" value="Chromosome"/>
</dbReference>
<dbReference type="Gene3D" id="1.10.10.10">
    <property type="entry name" value="Winged helix-like DNA-binding domain superfamily/Winged helix DNA-binding domain"/>
    <property type="match status" value="1"/>
</dbReference>
<dbReference type="InterPro" id="IPR011991">
    <property type="entry name" value="ArsR-like_HTH"/>
</dbReference>
<dbReference type="InterPro" id="IPR036388">
    <property type="entry name" value="WH-like_DNA-bd_sf"/>
</dbReference>
<evidence type="ECO:0000256" key="1">
    <source>
        <dbReference type="ARBA" id="ARBA00023015"/>
    </source>
</evidence>
<evidence type="ECO:0000256" key="2">
    <source>
        <dbReference type="ARBA" id="ARBA00023125"/>
    </source>
</evidence>
<dbReference type="SUPFAM" id="SSF54909">
    <property type="entry name" value="Dimeric alpha+beta barrel"/>
    <property type="match status" value="1"/>
</dbReference>
<dbReference type="Pfam" id="PF01037">
    <property type="entry name" value="AsnC_trans_reg"/>
    <property type="match status" value="1"/>
</dbReference>
<organism evidence="5 6">
    <name type="scientific">Bordetella bronchiseptica 253</name>
    <dbReference type="NCBI Taxonomy" id="568707"/>
    <lineage>
        <taxon>Bacteria</taxon>
        <taxon>Pseudomonadati</taxon>
        <taxon>Pseudomonadota</taxon>
        <taxon>Betaproteobacteria</taxon>
        <taxon>Burkholderiales</taxon>
        <taxon>Alcaligenaceae</taxon>
        <taxon>Bordetella</taxon>
    </lineage>
</organism>
<keyword evidence="2" id="KW-0238">DNA-binding</keyword>
<dbReference type="EMBL" id="HE965806">
    <property type="protein sequence ID" value="CCJ53857.1"/>
    <property type="molecule type" value="Genomic_DNA"/>
</dbReference>
<dbReference type="Gene3D" id="3.30.70.920">
    <property type="match status" value="1"/>
</dbReference>
<dbReference type="SMART" id="SM00344">
    <property type="entry name" value="HTH_ASNC"/>
    <property type="match status" value="1"/>
</dbReference>
<evidence type="ECO:0000256" key="3">
    <source>
        <dbReference type="ARBA" id="ARBA00023163"/>
    </source>
</evidence>
<dbReference type="InterPro" id="IPR036390">
    <property type="entry name" value="WH_DNA-bd_sf"/>
</dbReference>
<evidence type="ECO:0000259" key="4">
    <source>
        <dbReference type="PROSITE" id="PS50956"/>
    </source>
</evidence>
<protein>
    <submittedName>
        <fullName evidence="5">Putative AsnC-family transcriptional regulator</fullName>
    </submittedName>
</protein>
<dbReference type="SUPFAM" id="SSF46785">
    <property type="entry name" value="Winged helix' DNA-binding domain"/>
    <property type="match status" value="1"/>
</dbReference>
<dbReference type="RefSeq" id="WP_015064256.1">
    <property type="nucleotide sequence ID" value="NC_019382.1"/>
</dbReference>
<dbReference type="PANTHER" id="PTHR30154">
    <property type="entry name" value="LEUCINE-RESPONSIVE REGULATORY PROTEIN"/>
    <property type="match status" value="1"/>
</dbReference>
<dbReference type="PRINTS" id="PR00033">
    <property type="entry name" value="HTHASNC"/>
</dbReference>
<reference evidence="5 6" key="1">
    <citation type="journal article" date="2012" name="BMC Genomics">
        <title>Comparative genomics of the classical Bordetella subspecies: the evolution and exchange of virulence-associated diversity amongst closely related pathogens.</title>
        <authorList>
            <person name="Park J."/>
            <person name="Zhang Y."/>
            <person name="Buboltz A.M."/>
            <person name="Zhang X."/>
            <person name="Schuster S.C."/>
            <person name="Ahuja U."/>
            <person name="Liu M."/>
            <person name="Miller J.F."/>
            <person name="Sebaihia M."/>
            <person name="Bentley S.D."/>
            <person name="Parkhill J."/>
            <person name="Harvill E.T."/>
        </authorList>
    </citation>
    <scope>NUCLEOTIDE SEQUENCE [LARGE SCALE GENOMIC DNA]</scope>
    <source>
        <strain evidence="5 6">253</strain>
    </source>
</reference>
<dbReference type="PROSITE" id="PS50956">
    <property type="entry name" value="HTH_ASNC_2"/>
    <property type="match status" value="1"/>
</dbReference>
<dbReference type="GO" id="GO:0043565">
    <property type="term" value="F:sequence-specific DNA binding"/>
    <property type="evidence" value="ECO:0007669"/>
    <property type="project" value="InterPro"/>
</dbReference>
<accession>A0A0C6P6R1</accession>
<evidence type="ECO:0000313" key="6">
    <source>
        <dbReference type="Proteomes" id="UP000007564"/>
    </source>
</evidence>
<dbReference type="CDD" id="cd00090">
    <property type="entry name" value="HTH_ARSR"/>
    <property type="match status" value="1"/>
</dbReference>
<feature type="domain" description="HTH asnC-type" evidence="4">
    <location>
        <begin position="5"/>
        <end position="66"/>
    </location>
</feature>
<name>A0A0C6P6R1_BORBO</name>
<dbReference type="InterPro" id="IPR019887">
    <property type="entry name" value="Tscrpt_reg_AsnC/Lrp_C"/>
</dbReference>
<dbReference type="OrthoDB" id="8590699at2"/>
<sequence length="163" mass="18341">MAITLDAYDRKILELLQENNRLSQRELADSVNLSASAVNRRIAALEANKVIRANVALVDPELVGRPITLMVEVKIENERLDLLDEVTNRFVRCPQIQQVYYVTGDFDFLLVLNCKDMTEYERLTRELFFTAGNVKKFRTVVAMNVAKSTLQVPLGDVPASPGG</sequence>
<dbReference type="KEGG" id="bbh:BN112_1940"/>
<dbReference type="HOGENOM" id="CLU_091233_0_1_4"/>
<evidence type="ECO:0000313" key="5">
    <source>
        <dbReference type="EMBL" id="CCJ53857.1"/>
    </source>
</evidence>
<dbReference type="PANTHER" id="PTHR30154:SF34">
    <property type="entry name" value="TRANSCRIPTIONAL REGULATOR AZLB"/>
    <property type="match status" value="1"/>
</dbReference>
<keyword evidence="3" id="KW-0804">Transcription</keyword>
<gene>
    <name evidence="5" type="ORF">BN112_1940</name>
</gene>
<proteinExistence type="predicted"/>
<dbReference type="GO" id="GO:0006355">
    <property type="term" value="P:regulation of DNA-templated transcription"/>
    <property type="evidence" value="ECO:0007669"/>
    <property type="project" value="UniProtKB-ARBA"/>
</dbReference>
<dbReference type="AlphaFoldDB" id="A0A0C6P6R1"/>
<dbReference type="InterPro" id="IPR000485">
    <property type="entry name" value="AsnC-type_HTH_dom"/>
</dbReference>
<dbReference type="GO" id="GO:0043200">
    <property type="term" value="P:response to amino acid"/>
    <property type="evidence" value="ECO:0007669"/>
    <property type="project" value="TreeGrafter"/>
</dbReference>
<dbReference type="InterPro" id="IPR019888">
    <property type="entry name" value="Tscrpt_reg_AsnC-like"/>
</dbReference>
<dbReference type="InterPro" id="IPR011008">
    <property type="entry name" value="Dimeric_a/b-barrel"/>
</dbReference>
<dbReference type="GO" id="GO:0005829">
    <property type="term" value="C:cytosol"/>
    <property type="evidence" value="ECO:0007669"/>
    <property type="project" value="TreeGrafter"/>
</dbReference>